<evidence type="ECO:0000313" key="2">
    <source>
        <dbReference type="Proteomes" id="UP000250928"/>
    </source>
</evidence>
<evidence type="ECO:0000313" key="1">
    <source>
        <dbReference type="EMBL" id="PUD99609.1"/>
    </source>
</evidence>
<dbReference type="GO" id="GO:0005506">
    <property type="term" value="F:iron ion binding"/>
    <property type="evidence" value="ECO:0007669"/>
    <property type="project" value="InterPro"/>
</dbReference>
<dbReference type="InterPro" id="IPR010980">
    <property type="entry name" value="Cyt_c/b562"/>
</dbReference>
<dbReference type="Proteomes" id="UP000250928">
    <property type="component" value="Unassembled WGS sequence"/>
</dbReference>
<dbReference type="SUPFAM" id="SSF48695">
    <property type="entry name" value="Multiheme cytochromes"/>
    <property type="match status" value="1"/>
</dbReference>
<proteinExistence type="predicted"/>
<dbReference type="Gene3D" id="1.20.120.10">
    <property type="entry name" value="Cytochrome c/b562"/>
    <property type="match status" value="1"/>
</dbReference>
<dbReference type="GO" id="GO:0020037">
    <property type="term" value="F:heme binding"/>
    <property type="evidence" value="ECO:0007669"/>
    <property type="project" value="InterPro"/>
</dbReference>
<dbReference type="SUPFAM" id="SSF47175">
    <property type="entry name" value="Cytochromes"/>
    <property type="match status" value="1"/>
</dbReference>
<dbReference type="EMBL" id="PQCO01000253">
    <property type="protein sequence ID" value="PUD99609.1"/>
    <property type="molecule type" value="Genomic_DNA"/>
</dbReference>
<comment type="caution">
    <text evidence="1">The sequence shown here is derived from an EMBL/GenBank/DDBJ whole genome shotgun (WGS) entry which is preliminary data.</text>
</comment>
<dbReference type="GO" id="GO:0022900">
    <property type="term" value="P:electron transport chain"/>
    <property type="evidence" value="ECO:0007669"/>
    <property type="project" value="InterPro"/>
</dbReference>
<sequence>FAASYRRIGEMVPQWSDALDLESLQRLESAMAAGDAGEVPRLLRKLSHSCDSCHREYRAVTVALYRTPDFSALRVDDGAGGTLTYPEAMERLSVLVNRVRIASDDGRAQAAREALHALDGGLDALAGSCGACHRDAVPADRVFADRSRQFAVLGAALETADREAAGRALGDIAVKVCALCHGVHRTLHDLKARLAR</sequence>
<dbReference type="InterPro" id="IPR002321">
    <property type="entry name" value="Cyt_c_II"/>
</dbReference>
<organism evidence="1 2">
    <name type="scientific">Candidatus Sedimenticola endophacoides</name>
    <dbReference type="NCBI Taxonomy" id="2548426"/>
    <lineage>
        <taxon>Bacteria</taxon>
        <taxon>Pseudomonadati</taxon>
        <taxon>Pseudomonadota</taxon>
        <taxon>Gammaproteobacteria</taxon>
        <taxon>Chromatiales</taxon>
        <taxon>Sedimenticolaceae</taxon>
        <taxon>Sedimenticola</taxon>
    </lineage>
</organism>
<accession>A0A6N4DI77</accession>
<evidence type="ECO:0008006" key="3">
    <source>
        <dbReference type="Google" id="ProtNLM"/>
    </source>
</evidence>
<reference evidence="1 2" key="1">
    <citation type="submission" date="2018-01" db="EMBL/GenBank/DDBJ databases">
        <title>Novel co-symbiosis in the lucinid bivalve Phacoides pectinatus.</title>
        <authorList>
            <person name="Lim S.J."/>
            <person name="Davis B.G."/>
            <person name="Gill D.E."/>
            <person name="Engel A.S."/>
            <person name="Anderson L.C."/>
            <person name="Campbell B.J."/>
        </authorList>
    </citation>
    <scope>NUCLEOTIDE SEQUENCE [LARGE SCALE GENOMIC DNA]</scope>
    <source>
        <strain evidence="1">N3_P5</strain>
    </source>
</reference>
<dbReference type="AlphaFoldDB" id="A0A6N4DI77"/>
<dbReference type="GO" id="GO:0009055">
    <property type="term" value="F:electron transfer activity"/>
    <property type="evidence" value="ECO:0007669"/>
    <property type="project" value="InterPro"/>
</dbReference>
<dbReference type="PROSITE" id="PS51009">
    <property type="entry name" value="CYTCII"/>
    <property type="match status" value="1"/>
</dbReference>
<dbReference type="InterPro" id="IPR036280">
    <property type="entry name" value="Multihaem_cyt_sf"/>
</dbReference>
<protein>
    <recommendedName>
        <fullName evidence="3">Cytochrome C</fullName>
    </recommendedName>
</protein>
<gene>
    <name evidence="1" type="ORF">C3L24_10725</name>
</gene>
<feature type="non-terminal residue" evidence="1">
    <location>
        <position position="1"/>
    </location>
</feature>
<name>A0A6N4DI77_9GAMM</name>